<dbReference type="EMBL" id="GBHO01034612">
    <property type="protein sequence ID" value="JAG08992.1"/>
    <property type="molecule type" value="Transcribed_RNA"/>
</dbReference>
<evidence type="ECO:0000259" key="2">
    <source>
        <dbReference type="Pfam" id="PF13901"/>
    </source>
</evidence>
<evidence type="ECO:0000313" key="3">
    <source>
        <dbReference type="EMBL" id="JAG08992.1"/>
    </source>
</evidence>
<feature type="region of interest" description="Disordered" evidence="1">
    <location>
        <begin position="1"/>
        <end position="27"/>
    </location>
</feature>
<dbReference type="Pfam" id="PF13901">
    <property type="entry name" value="RH_dom"/>
    <property type="match status" value="1"/>
</dbReference>
<feature type="compositionally biased region" description="Low complexity" evidence="1">
    <location>
        <begin position="1"/>
        <end position="26"/>
    </location>
</feature>
<protein>
    <submittedName>
        <fullName evidence="3">Pleckstrin homology domain-containing family M member 3</fullName>
    </submittedName>
</protein>
<sequence>MRRNCSDNNTTSQSQTPTVTTPTPNQRMRGLLKKFFGSKYTGVAEHEDRNDDGKLVCVYCGVNYCSTCICEETRPCTVPSQILWYGDTNKYPVCRKESEFLQQVHNEP</sequence>
<proteinExistence type="predicted"/>
<reference evidence="3" key="1">
    <citation type="journal article" date="2014" name="PLoS ONE">
        <title>Transcriptome-Based Identification of ABC Transporters in the Western Tarnished Plant Bug Lygus hesperus.</title>
        <authorList>
            <person name="Hull J.J."/>
            <person name="Chaney K."/>
            <person name="Geib S.M."/>
            <person name="Fabrick J.A."/>
            <person name="Brent C.S."/>
            <person name="Walsh D."/>
            <person name="Lavine L.C."/>
        </authorList>
    </citation>
    <scope>NUCLEOTIDE SEQUENCE</scope>
</reference>
<evidence type="ECO:0000256" key="1">
    <source>
        <dbReference type="SAM" id="MobiDB-lite"/>
    </source>
</evidence>
<name>A0A0A9WKM3_LYGHE</name>
<dbReference type="AlphaFoldDB" id="A0A0A9WKM3"/>
<gene>
    <name evidence="3" type="primary">PLEKHM3</name>
    <name evidence="3" type="ORF">CM83_3725</name>
</gene>
<organism evidence="3">
    <name type="scientific">Lygus hesperus</name>
    <name type="common">Western plant bug</name>
    <dbReference type="NCBI Taxonomy" id="30085"/>
    <lineage>
        <taxon>Eukaryota</taxon>
        <taxon>Metazoa</taxon>
        <taxon>Ecdysozoa</taxon>
        <taxon>Arthropoda</taxon>
        <taxon>Hexapoda</taxon>
        <taxon>Insecta</taxon>
        <taxon>Pterygota</taxon>
        <taxon>Neoptera</taxon>
        <taxon>Paraneoptera</taxon>
        <taxon>Hemiptera</taxon>
        <taxon>Heteroptera</taxon>
        <taxon>Panheteroptera</taxon>
        <taxon>Cimicomorpha</taxon>
        <taxon>Miridae</taxon>
        <taxon>Mirini</taxon>
        <taxon>Lygus</taxon>
    </lineage>
</organism>
<reference evidence="3" key="2">
    <citation type="submission" date="2014-07" db="EMBL/GenBank/DDBJ databases">
        <authorList>
            <person name="Hull J."/>
        </authorList>
    </citation>
    <scope>NUCLEOTIDE SEQUENCE</scope>
</reference>
<dbReference type="InterPro" id="IPR025258">
    <property type="entry name" value="RH_dom"/>
</dbReference>
<accession>A0A0A9WKM3</accession>
<feature type="domain" description="Rubicon Homology" evidence="2">
    <location>
        <begin position="56"/>
        <end position="108"/>
    </location>
</feature>